<evidence type="ECO:0000256" key="1">
    <source>
        <dbReference type="SAM" id="SignalP"/>
    </source>
</evidence>
<accession>A0ABN2KG12</accession>
<dbReference type="EMBL" id="BAAALS010000012">
    <property type="protein sequence ID" value="GAA1755104.1"/>
    <property type="molecule type" value="Genomic_DNA"/>
</dbReference>
<feature type="signal peptide" evidence="1">
    <location>
        <begin position="1"/>
        <end position="29"/>
    </location>
</feature>
<dbReference type="Proteomes" id="UP001500655">
    <property type="component" value="Unassembled WGS sequence"/>
</dbReference>
<protein>
    <recommendedName>
        <fullName evidence="4">Secreted protein</fullName>
    </recommendedName>
</protein>
<evidence type="ECO:0000313" key="3">
    <source>
        <dbReference type="Proteomes" id="UP001500655"/>
    </source>
</evidence>
<keyword evidence="3" id="KW-1185">Reference proteome</keyword>
<gene>
    <name evidence="2" type="ORF">GCM10009681_27840</name>
</gene>
<keyword evidence="1" id="KW-0732">Signal</keyword>
<reference evidence="2 3" key="1">
    <citation type="journal article" date="2019" name="Int. J. Syst. Evol. Microbiol.">
        <title>The Global Catalogue of Microorganisms (GCM) 10K type strain sequencing project: providing services to taxonomists for standard genome sequencing and annotation.</title>
        <authorList>
            <consortium name="The Broad Institute Genomics Platform"/>
            <consortium name="The Broad Institute Genome Sequencing Center for Infectious Disease"/>
            <person name="Wu L."/>
            <person name="Ma J."/>
        </authorList>
    </citation>
    <scope>NUCLEOTIDE SEQUENCE [LARGE SCALE GENOMIC DNA]</scope>
    <source>
        <strain evidence="2 3">JCM 13249</strain>
    </source>
</reference>
<name>A0ABN2KG12_9ACTN</name>
<comment type="caution">
    <text evidence="2">The sequence shown here is derived from an EMBL/GenBank/DDBJ whole genome shotgun (WGS) entry which is preliminary data.</text>
</comment>
<organism evidence="2 3">
    <name type="scientific">Luedemannella helvata</name>
    <dbReference type="NCBI Taxonomy" id="349315"/>
    <lineage>
        <taxon>Bacteria</taxon>
        <taxon>Bacillati</taxon>
        <taxon>Actinomycetota</taxon>
        <taxon>Actinomycetes</taxon>
        <taxon>Micromonosporales</taxon>
        <taxon>Micromonosporaceae</taxon>
        <taxon>Luedemannella</taxon>
    </lineage>
</organism>
<evidence type="ECO:0000313" key="2">
    <source>
        <dbReference type="EMBL" id="GAA1755104.1"/>
    </source>
</evidence>
<sequence length="161" mass="17344">MAARGKAVLAAFIVGTLLAIGAAPTPAWAVDPWETAEPAPNNYPAPNSICQAINAATACFSMSGDDWYVLDRFPDGLAVYVNWQNQLMNSVGSWSLYRSGQCRSNLGTSNWGVCYKDYYENSTANNAYGGKGSQLRWQACADAGAAPDICSSWTPWRNNTS</sequence>
<proteinExistence type="predicted"/>
<feature type="chain" id="PRO_5047082053" description="Secreted protein" evidence="1">
    <location>
        <begin position="30"/>
        <end position="161"/>
    </location>
</feature>
<dbReference type="RefSeq" id="WP_344081272.1">
    <property type="nucleotide sequence ID" value="NZ_BAAALS010000012.1"/>
</dbReference>
<evidence type="ECO:0008006" key="4">
    <source>
        <dbReference type="Google" id="ProtNLM"/>
    </source>
</evidence>